<name>A0ACC1NGA3_9PEZI</name>
<proteinExistence type="predicted"/>
<sequence length="245" mass="28375">MYNKWPSFWEFFRNFEYVFWPIETDRGYFVTAIFHMEKGMMDDPNVDPDEDLEADIPQVPDPRFGIVDAWSVIDPERGQAAQDRINQVKDRIQRIFTAEGIVFKVQSYKDQEVVGGVRRSCPWVPPPPNPEESWSSGVRSFDLIRQLMQRVLNMYCNQRGYSEAFFTEPTCGWINVDQVRYEMMSMCAINTLDDMNWNARLAVEGIREITTLDPEFRTTLLAPNDADKHAYVPASDIAGPITVLP</sequence>
<dbReference type="EMBL" id="JAPDGR010002051">
    <property type="protein sequence ID" value="KAJ2977944.1"/>
    <property type="molecule type" value="Genomic_DNA"/>
</dbReference>
<protein>
    <submittedName>
        <fullName evidence="1">Uncharacterized protein</fullName>
    </submittedName>
</protein>
<keyword evidence="2" id="KW-1185">Reference proteome</keyword>
<reference evidence="1" key="1">
    <citation type="submission" date="2022-10" db="EMBL/GenBank/DDBJ databases">
        <title>Genome Sequence of Xylaria curta.</title>
        <authorList>
            <person name="Buettner E."/>
        </authorList>
    </citation>
    <scope>NUCLEOTIDE SEQUENCE</scope>
    <source>
        <strain evidence="1">Babe10</strain>
    </source>
</reference>
<accession>A0ACC1NGA3</accession>
<dbReference type="Proteomes" id="UP001143856">
    <property type="component" value="Unassembled WGS sequence"/>
</dbReference>
<organism evidence="1 2">
    <name type="scientific">Xylaria curta</name>
    <dbReference type="NCBI Taxonomy" id="42375"/>
    <lineage>
        <taxon>Eukaryota</taxon>
        <taxon>Fungi</taxon>
        <taxon>Dikarya</taxon>
        <taxon>Ascomycota</taxon>
        <taxon>Pezizomycotina</taxon>
        <taxon>Sordariomycetes</taxon>
        <taxon>Xylariomycetidae</taxon>
        <taxon>Xylariales</taxon>
        <taxon>Xylariaceae</taxon>
        <taxon>Xylaria</taxon>
    </lineage>
</organism>
<evidence type="ECO:0000313" key="1">
    <source>
        <dbReference type="EMBL" id="KAJ2977944.1"/>
    </source>
</evidence>
<evidence type="ECO:0000313" key="2">
    <source>
        <dbReference type="Proteomes" id="UP001143856"/>
    </source>
</evidence>
<gene>
    <name evidence="1" type="ORF">NUW58_g7654</name>
</gene>
<comment type="caution">
    <text evidence="1">The sequence shown here is derived from an EMBL/GenBank/DDBJ whole genome shotgun (WGS) entry which is preliminary data.</text>
</comment>